<dbReference type="EMBL" id="GEDG01036000">
    <property type="protein sequence ID" value="JAP08934.1"/>
    <property type="molecule type" value="Transcribed_RNA"/>
</dbReference>
<dbReference type="AlphaFoldDB" id="A0A0V0GP03"/>
<proteinExistence type="predicted"/>
<protein>
    <submittedName>
        <fullName evidence="1">Putative ovule protein</fullName>
    </submittedName>
</protein>
<organism evidence="1">
    <name type="scientific">Solanum chacoense</name>
    <name type="common">Chaco potato</name>
    <dbReference type="NCBI Taxonomy" id="4108"/>
    <lineage>
        <taxon>Eukaryota</taxon>
        <taxon>Viridiplantae</taxon>
        <taxon>Streptophyta</taxon>
        <taxon>Embryophyta</taxon>
        <taxon>Tracheophyta</taxon>
        <taxon>Spermatophyta</taxon>
        <taxon>Magnoliopsida</taxon>
        <taxon>eudicotyledons</taxon>
        <taxon>Gunneridae</taxon>
        <taxon>Pentapetalae</taxon>
        <taxon>asterids</taxon>
        <taxon>lamiids</taxon>
        <taxon>Solanales</taxon>
        <taxon>Solanaceae</taxon>
        <taxon>Solanoideae</taxon>
        <taxon>Solaneae</taxon>
        <taxon>Solanum</taxon>
    </lineage>
</organism>
<reference evidence="1" key="1">
    <citation type="submission" date="2015-12" db="EMBL/GenBank/DDBJ databases">
        <title>Gene expression during late stages of embryo sac development: a critical building block for successful pollen-pistil interactions.</title>
        <authorList>
            <person name="Liu Y."/>
            <person name="Joly V."/>
            <person name="Sabar M."/>
            <person name="Matton D.P."/>
        </authorList>
    </citation>
    <scope>NUCLEOTIDE SEQUENCE</scope>
</reference>
<sequence>METFHSQQNKVGVEHIILCKLCEEAMQKTKCTEEHTSIRKSNRDRLSGLAPQVEHREDVLLNNGTLCLYQ</sequence>
<name>A0A0V0GP03_SOLCH</name>
<evidence type="ECO:0000313" key="1">
    <source>
        <dbReference type="EMBL" id="JAP08934.1"/>
    </source>
</evidence>
<accession>A0A0V0GP03</accession>